<feature type="region of interest" description="Disordered" evidence="6">
    <location>
        <begin position="209"/>
        <end position="249"/>
    </location>
</feature>
<feature type="compositionally biased region" description="Basic and acidic residues" evidence="6">
    <location>
        <begin position="210"/>
        <end position="234"/>
    </location>
</feature>
<dbReference type="SUPFAM" id="SSF47384">
    <property type="entry name" value="Homodimeric domain of signal transducing histidine kinase"/>
    <property type="match status" value="1"/>
</dbReference>
<dbReference type="InterPro" id="IPR036890">
    <property type="entry name" value="HATPase_C_sf"/>
</dbReference>
<comment type="caution">
    <text evidence="8">The sequence shown here is derived from an EMBL/GenBank/DDBJ whole genome shotgun (WGS) entry which is preliminary data.</text>
</comment>
<dbReference type="PANTHER" id="PTHR43711">
    <property type="entry name" value="TWO-COMPONENT HISTIDINE KINASE"/>
    <property type="match status" value="1"/>
</dbReference>
<dbReference type="Gene3D" id="3.30.565.10">
    <property type="entry name" value="Histidine kinase-like ATPase, C-terminal domain"/>
    <property type="match status" value="1"/>
</dbReference>
<evidence type="ECO:0000256" key="2">
    <source>
        <dbReference type="ARBA" id="ARBA00012438"/>
    </source>
</evidence>
<dbReference type="PROSITE" id="PS50109">
    <property type="entry name" value="HIS_KIN"/>
    <property type="match status" value="1"/>
</dbReference>
<evidence type="ECO:0000259" key="7">
    <source>
        <dbReference type="PROSITE" id="PS50109"/>
    </source>
</evidence>
<protein>
    <recommendedName>
        <fullName evidence="2">histidine kinase</fullName>
        <ecNumber evidence="2">2.7.13.3</ecNumber>
    </recommendedName>
</protein>
<dbReference type="Pfam" id="PF00512">
    <property type="entry name" value="HisKA"/>
    <property type="match status" value="1"/>
</dbReference>
<dbReference type="SUPFAM" id="SSF55874">
    <property type="entry name" value="ATPase domain of HSP90 chaperone/DNA topoisomerase II/histidine kinase"/>
    <property type="match status" value="1"/>
</dbReference>
<evidence type="ECO:0000256" key="5">
    <source>
        <dbReference type="ARBA" id="ARBA00023012"/>
    </source>
</evidence>
<dbReference type="GO" id="GO:0000155">
    <property type="term" value="F:phosphorelay sensor kinase activity"/>
    <property type="evidence" value="ECO:0007669"/>
    <property type="project" value="InterPro"/>
</dbReference>
<dbReference type="Gene3D" id="1.10.287.130">
    <property type="match status" value="1"/>
</dbReference>
<dbReference type="InterPro" id="IPR036097">
    <property type="entry name" value="HisK_dim/P_sf"/>
</dbReference>
<dbReference type="EC" id="2.7.13.3" evidence="2"/>
<evidence type="ECO:0000256" key="6">
    <source>
        <dbReference type="SAM" id="MobiDB-lite"/>
    </source>
</evidence>
<keyword evidence="4 8" id="KW-0418">Kinase</keyword>
<dbReference type="PANTHER" id="PTHR43711:SF26">
    <property type="entry name" value="SENSOR HISTIDINE KINASE RCSC"/>
    <property type="match status" value="1"/>
</dbReference>
<dbReference type="InterPro" id="IPR003661">
    <property type="entry name" value="HisK_dim/P_dom"/>
</dbReference>
<dbReference type="Proteomes" id="UP000317691">
    <property type="component" value="Unassembled WGS sequence"/>
</dbReference>
<dbReference type="Pfam" id="PF02518">
    <property type="entry name" value="HATPase_c"/>
    <property type="match status" value="1"/>
</dbReference>
<dbReference type="CDD" id="cd00082">
    <property type="entry name" value="HisKA"/>
    <property type="match status" value="1"/>
</dbReference>
<organism evidence="8 9">
    <name type="scientific">Eiseniibacteriota bacterium</name>
    <dbReference type="NCBI Taxonomy" id="2212470"/>
    <lineage>
        <taxon>Bacteria</taxon>
        <taxon>Candidatus Eiseniibacteriota</taxon>
    </lineage>
</organism>
<dbReference type="InterPro" id="IPR050736">
    <property type="entry name" value="Sensor_HK_Regulatory"/>
</dbReference>
<reference evidence="8 9" key="1">
    <citation type="journal article" date="2019" name="Nat. Microbiol.">
        <title>Mediterranean grassland soil C-N compound turnover is dependent on rainfall and depth, and is mediated by genomically divergent microorganisms.</title>
        <authorList>
            <person name="Diamond S."/>
            <person name="Andeer P.F."/>
            <person name="Li Z."/>
            <person name="Crits-Christoph A."/>
            <person name="Burstein D."/>
            <person name="Anantharaman K."/>
            <person name="Lane K.R."/>
            <person name="Thomas B.C."/>
            <person name="Pan C."/>
            <person name="Northen T.R."/>
            <person name="Banfield J.F."/>
        </authorList>
    </citation>
    <scope>NUCLEOTIDE SEQUENCE [LARGE SCALE GENOMIC DNA]</scope>
    <source>
        <strain evidence="8">WS_9</strain>
    </source>
</reference>
<comment type="catalytic activity">
    <reaction evidence="1">
        <text>ATP + protein L-histidine = ADP + protein N-phospho-L-histidine.</text>
        <dbReference type="EC" id="2.7.13.3"/>
    </reaction>
</comment>
<evidence type="ECO:0000256" key="1">
    <source>
        <dbReference type="ARBA" id="ARBA00000085"/>
    </source>
</evidence>
<dbReference type="AlphaFoldDB" id="A0A538TP51"/>
<proteinExistence type="predicted"/>
<name>A0A538TP51_UNCEI</name>
<evidence type="ECO:0000313" key="8">
    <source>
        <dbReference type="EMBL" id="TMQ65413.1"/>
    </source>
</evidence>
<evidence type="ECO:0000313" key="9">
    <source>
        <dbReference type="Proteomes" id="UP000317691"/>
    </source>
</evidence>
<dbReference type="InterPro" id="IPR003594">
    <property type="entry name" value="HATPase_dom"/>
</dbReference>
<dbReference type="InterPro" id="IPR005467">
    <property type="entry name" value="His_kinase_dom"/>
</dbReference>
<feature type="domain" description="Histidine kinase" evidence="7">
    <location>
        <begin position="18"/>
        <end position="228"/>
    </location>
</feature>
<dbReference type="EMBL" id="VBOZ01000013">
    <property type="protein sequence ID" value="TMQ65413.1"/>
    <property type="molecule type" value="Genomic_DNA"/>
</dbReference>
<evidence type="ECO:0000256" key="4">
    <source>
        <dbReference type="ARBA" id="ARBA00022777"/>
    </source>
</evidence>
<sequence length="249" mass="26488">MSDRDKSASRATSELLAIMSHEMRTPLHAILSFAQLGEQRAASLTPEKAAHYYKLIEESGRRLLDLLSDAVDLADLEAGKRVFRFASQPVETVVRAVVDELRPHVQSLGVGLEVASCEAARGWIDREALMQVLRSVVTNAATLSSPGGTVTVALARSGSGLLLSVTRRAGQGSAPVETQDSGGPGSKARSSRLKIALCRGIMTAHGGRMWGDEHGTGETVHLEIPDRNSSRAEVKPVSPLRPSAPDPAP</sequence>
<accession>A0A538TP51</accession>
<gene>
    <name evidence="8" type="ORF">E6K79_04995</name>
</gene>
<keyword evidence="5" id="KW-0902">Two-component regulatory system</keyword>
<evidence type="ECO:0000256" key="3">
    <source>
        <dbReference type="ARBA" id="ARBA00022679"/>
    </source>
</evidence>
<keyword evidence="3" id="KW-0808">Transferase</keyword>
<feature type="region of interest" description="Disordered" evidence="6">
    <location>
        <begin position="168"/>
        <end position="189"/>
    </location>
</feature>
<dbReference type="SMART" id="SM00388">
    <property type="entry name" value="HisKA"/>
    <property type="match status" value="1"/>
</dbReference>